<accession>A0A2L2TRI7</accession>
<dbReference type="Proteomes" id="UP000245910">
    <property type="component" value="Chromosome I"/>
</dbReference>
<proteinExistence type="predicted"/>
<evidence type="ECO:0000313" key="1">
    <source>
        <dbReference type="EMBL" id="CEI66266.1"/>
    </source>
</evidence>
<reference evidence="2" key="1">
    <citation type="submission" date="2014-10" db="EMBL/GenBank/DDBJ databases">
        <authorList>
            <person name="King R."/>
        </authorList>
    </citation>
    <scope>NUCLEOTIDE SEQUENCE [LARGE SCALE GENOMIC DNA]</scope>
    <source>
        <strain evidence="2">A3/5</strain>
    </source>
</reference>
<sequence length="158" mass="18194">MLPQPRVKRLEAYLLECLSDVSDYHQIFLTVLDNAPIDREAYKLIHKEYKEIMANMSAAIAKQTSDEIEVERNELEKPRDFAKALRINNEKAVHRNSSVCDKEHSFWGTILQLVNLGPKGVTLLKGKMENNGYHMEQIFSEVEGCLMTGREERNGNQE</sequence>
<dbReference type="AlphaFoldDB" id="A0A2L2TRI7"/>
<protein>
    <submittedName>
        <fullName evidence="1">Uncharacterized protein</fullName>
    </submittedName>
</protein>
<name>A0A2L2TRI7_9HYPO</name>
<keyword evidence="2" id="KW-1185">Reference proteome</keyword>
<evidence type="ECO:0000313" key="2">
    <source>
        <dbReference type="Proteomes" id="UP000245910"/>
    </source>
</evidence>
<organism evidence="1 2">
    <name type="scientific">Fusarium venenatum</name>
    <dbReference type="NCBI Taxonomy" id="56646"/>
    <lineage>
        <taxon>Eukaryota</taxon>
        <taxon>Fungi</taxon>
        <taxon>Dikarya</taxon>
        <taxon>Ascomycota</taxon>
        <taxon>Pezizomycotina</taxon>
        <taxon>Sordariomycetes</taxon>
        <taxon>Hypocreomycetidae</taxon>
        <taxon>Hypocreales</taxon>
        <taxon>Nectriaceae</taxon>
        <taxon>Fusarium</taxon>
    </lineage>
</organism>
<dbReference type="EMBL" id="LN649229">
    <property type="protein sequence ID" value="CEI66266.1"/>
    <property type="molecule type" value="Genomic_DNA"/>
</dbReference>